<dbReference type="Gene3D" id="3.30.70.330">
    <property type="match status" value="1"/>
</dbReference>
<dbReference type="InterPro" id="IPR013025">
    <property type="entry name" value="Ribosomal_uL23-like"/>
</dbReference>
<protein>
    <recommendedName>
        <fullName evidence="4">Large ribosomal subunit protein uL23c</fullName>
    </recommendedName>
</protein>
<keyword evidence="3 4" id="KW-0687">Ribonucleoprotein</keyword>
<dbReference type="GO" id="GO:0019843">
    <property type="term" value="F:rRNA binding"/>
    <property type="evidence" value="ECO:0007669"/>
    <property type="project" value="UniProtKB-UniRule"/>
</dbReference>
<keyword evidence="4" id="KW-0699">rRNA-binding</keyword>
<evidence type="ECO:0000256" key="2">
    <source>
        <dbReference type="ARBA" id="ARBA00022980"/>
    </source>
</evidence>
<sequence length="104" mass="12267">MIRNISDKNIRQIIDIIKYPIITDKTTKDLENNVYYFAVQKNTCKDEIKAAIESTFNVKIKKINTILYPPKTKRVGKFKGRITQYKKAIVKLHSNYKINLFEEN</sequence>
<dbReference type="GO" id="GO:0005840">
    <property type="term" value="C:ribosome"/>
    <property type="evidence" value="ECO:0007669"/>
    <property type="project" value="UniProtKB-KW"/>
</dbReference>
<keyword evidence="2 4" id="KW-0689">Ribosomal protein</keyword>
<evidence type="ECO:0000256" key="1">
    <source>
        <dbReference type="ARBA" id="ARBA00006700"/>
    </source>
</evidence>
<dbReference type="InterPro" id="IPR012677">
    <property type="entry name" value="Nucleotide-bd_a/b_plait_sf"/>
</dbReference>
<proteinExistence type="inferred from homology"/>
<dbReference type="GO" id="GO:1990904">
    <property type="term" value="C:ribonucleoprotein complex"/>
    <property type="evidence" value="ECO:0007669"/>
    <property type="project" value="UniProtKB-KW"/>
</dbReference>
<organism evidence="5">
    <name type="scientific">Cliftonaea pectinata</name>
    <dbReference type="NCBI Taxonomy" id="2007206"/>
    <lineage>
        <taxon>Eukaryota</taxon>
        <taxon>Rhodophyta</taxon>
        <taxon>Florideophyceae</taxon>
        <taxon>Rhodymeniophycidae</taxon>
        <taxon>Ceramiales</taxon>
        <taxon>Rhodomelaceae</taxon>
        <taxon>Polyzonieae</taxon>
        <taxon>Cliftonaea</taxon>
    </lineage>
</organism>
<comment type="function">
    <text evidence="4">Binds to 23S rRNA.</text>
</comment>
<dbReference type="InterPro" id="IPR012678">
    <property type="entry name" value="Ribosomal_uL23/eL15/eS24_sf"/>
</dbReference>
<dbReference type="GO" id="GO:0003735">
    <property type="term" value="F:structural constituent of ribosome"/>
    <property type="evidence" value="ECO:0007669"/>
    <property type="project" value="InterPro"/>
</dbReference>
<evidence type="ECO:0000313" key="5">
    <source>
        <dbReference type="EMBL" id="ARW68124.1"/>
    </source>
</evidence>
<reference evidence="5" key="1">
    <citation type="journal article" date="2017" name="J. Phycol.">
        <title>Analysis of chloroplast genomes and a supermatrix inform reclassification of the Rhodomelaceae (Rhodophyta).</title>
        <authorList>
            <person name="Diaz-Tapia P."/>
            <person name="Maggs C.A."/>
            <person name="West J.A."/>
            <person name="Verbruggen H."/>
        </authorList>
    </citation>
    <scope>NUCLEOTIDE SEQUENCE</scope>
    <source>
        <strain evidence="5">PD1561</strain>
    </source>
</reference>
<comment type="subunit">
    <text evidence="4">Part of the 50S ribosomal subunit.</text>
</comment>
<accession>A0A1Z1MQV8</accession>
<dbReference type="HAMAP" id="MF_01369_B">
    <property type="entry name" value="Ribosomal_uL23_B"/>
    <property type="match status" value="1"/>
</dbReference>
<gene>
    <name evidence="4 5" type="primary">rpl23</name>
</gene>
<dbReference type="Pfam" id="PF00276">
    <property type="entry name" value="Ribosomal_L23"/>
    <property type="match status" value="1"/>
</dbReference>
<dbReference type="EMBL" id="MF101450">
    <property type="protein sequence ID" value="ARW68124.1"/>
    <property type="molecule type" value="Genomic_DNA"/>
</dbReference>
<comment type="subcellular location">
    <subcellularLocation>
        <location evidence="4">Plastid</location>
        <location evidence="4">Chloroplast</location>
    </subcellularLocation>
</comment>
<comment type="similarity">
    <text evidence="1 4">Belongs to the universal ribosomal protein uL23 family.</text>
</comment>
<keyword evidence="5" id="KW-0934">Plastid</keyword>
<dbReference type="PANTHER" id="PTHR11620">
    <property type="entry name" value="60S RIBOSOMAL PROTEIN L23A"/>
    <property type="match status" value="1"/>
</dbReference>
<evidence type="ECO:0000256" key="4">
    <source>
        <dbReference type="HAMAP-Rule" id="MF_01369"/>
    </source>
</evidence>
<dbReference type="SUPFAM" id="SSF54189">
    <property type="entry name" value="Ribosomal proteins S24e, L23 and L15e"/>
    <property type="match status" value="1"/>
</dbReference>
<dbReference type="AlphaFoldDB" id="A0A1Z1MQV8"/>
<dbReference type="RefSeq" id="YP_009398943.1">
    <property type="nucleotide sequence ID" value="NC_035294.1"/>
</dbReference>
<keyword evidence="4" id="KW-0694">RNA-binding</keyword>
<name>A0A1Z1MQV8_9FLOR</name>
<dbReference type="GO" id="GO:0009507">
    <property type="term" value="C:chloroplast"/>
    <property type="evidence" value="ECO:0007669"/>
    <property type="project" value="UniProtKB-SubCell"/>
</dbReference>
<keyword evidence="5" id="KW-0150">Chloroplast</keyword>
<geneLocation type="chloroplast" evidence="5"/>
<evidence type="ECO:0000256" key="3">
    <source>
        <dbReference type="ARBA" id="ARBA00023274"/>
    </source>
</evidence>
<dbReference type="GO" id="GO:0006412">
    <property type="term" value="P:translation"/>
    <property type="evidence" value="ECO:0007669"/>
    <property type="project" value="UniProtKB-UniRule"/>
</dbReference>
<dbReference type="NCBIfam" id="NF004363">
    <property type="entry name" value="PRK05738.2-4"/>
    <property type="match status" value="1"/>
</dbReference>
<dbReference type="GeneID" id="33361459"/>